<keyword evidence="2" id="KW-1185">Reference proteome</keyword>
<sequence>MGAFVVHYACVWACSNVGGGVARSCRLQIAYGVGCRRLRRAKRGRGERSCLRLCVFDSGFLGGGLFVALHSHPLKPIILHRDWRKQDCLDAPNSTRLHSSTHSLDPLRRRRRRRQAAKSLSACFSWTGMRKRQTAVSSSQLPSPVHAAS</sequence>
<reference evidence="1 2" key="1">
    <citation type="submission" date="2024-04" db="EMBL/GenBank/DDBJ databases">
        <title>Phyllosticta paracitricarpa is synonymous to the EU quarantine fungus P. citricarpa based on phylogenomic analyses.</title>
        <authorList>
            <consortium name="Lawrence Berkeley National Laboratory"/>
            <person name="Van Ingen-Buijs V.A."/>
            <person name="Van Westerhoven A.C."/>
            <person name="Haridas S."/>
            <person name="Skiadas P."/>
            <person name="Martin F."/>
            <person name="Groenewald J.Z."/>
            <person name="Crous P.W."/>
            <person name="Seidl M.F."/>
        </authorList>
    </citation>
    <scope>NUCLEOTIDE SEQUENCE [LARGE SCALE GENOMIC DNA]</scope>
    <source>
        <strain evidence="1 2">CBS 122670</strain>
    </source>
</reference>
<evidence type="ECO:0008006" key="3">
    <source>
        <dbReference type="Google" id="ProtNLM"/>
    </source>
</evidence>
<protein>
    <recommendedName>
        <fullName evidence="3">Secreted protein</fullName>
    </recommendedName>
</protein>
<dbReference type="Proteomes" id="UP001365128">
    <property type="component" value="Unassembled WGS sequence"/>
</dbReference>
<gene>
    <name evidence="1" type="ORF">IWX46DRAFT_587347</name>
</gene>
<comment type="caution">
    <text evidence="1">The sequence shown here is derived from an EMBL/GenBank/DDBJ whole genome shotgun (WGS) entry which is preliminary data.</text>
</comment>
<name>A0ABR1MP64_9PEZI</name>
<accession>A0ABR1MP64</accession>
<organism evidence="1 2">
    <name type="scientific">Phyllosticta citricarpa</name>
    <dbReference type="NCBI Taxonomy" id="55181"/>
    <lineage>
        <taxon>Eukaryota</taxon>
        <taxon>Fungi</taxon>
        <taxon>Dikarya</taxon>
        <taxon>Ascomycota</taxon>
        <taxon>Pezizomycotina</taxon>
        <taxon>Dothideomycetes</taxon>
        <taxon>Dothideomycetes incertae sedis</taxon>
        <taxon>Botryosphaeriales</taxon>
        <taxon>Phyllostictaceae</taxon>
        <taxon>Phyllosticta</taxon>
    </lineage>
</organism>
<dbReference type="EMBL" id="JBBPDW010000002">
    <property type="protein sequence ID" value="KAK7555520.1"/>
    <property type="molecule type" value="Genomic_DNA"/>
</dbReference>
<evidence type="ECO:0000313" key="1">
    <source>
        <dbReference type="EMBL" id="KAK7555520.1"/>
    </source>
</evidence>
<proteinExistence type="predicted"/>
<evidence type="ECO:0000313" key="2">
    <source>
        <dbReference type="Proteomes" id="UP001365128"/>
    </source>
</evidence>